<dbReference type="AlphaFoldDB" id="A0A1S8GPB6"/>
<dbReference type="EMBL" id="JATM01000003">
    <property type="protein sequence ID" value="OOL18249.1"/>
    <property type="molecule type" value="Genomic_DNA"/>
</dbReference>
<sequence>MSGNALITSADAVFTLTVKTLFNAPITLENWATDHGWSGAQKLKLATTSLSIDGRLNKGFVPSAYHMTLNFSAASRSLPVFDAIATASRQARTVYELNGELLLHGLGRRFTFTNGCLTDYDPVPAGDTTLGNRSVNITWENVLPAGL</sequence>
<protein>
    <recommendedName>
        <fullName evidence="3">Tail tube protein</fullName>
    </recommendedName>
</protein>
<dbReference type="Proteomes" id="UP000200980">
    <property type="component" value="Unassembled WGS sequence"/>
</dbReference>
<reference evidence="1 2" key="1">
    <citation type="journal article" date="2016" name="PLoS ONE">
        <title>Whole-Genome Sequence Analysis of Bombella intestini LMG 28161T, a Novel Acetic Acid Bacterium Isolated from the Crop of a Red-Tailed Bumble Bee, Bombus lapidarius.</title>
        <authorList>
            <person name="Li L."/>
            <person name="Illeghems K."/>
            <person name="Van Kerrebroeck S."/>
            <person name="Borremans W."/>
            <person name="Cleenwerck I."/>
            <person name="Smagghe G."/>
            <person name="De Vuyst L."/>
            <person name="Vandamme P."/>
        </authorList>
    </citation>
    <scope>NUCLEOTIDE SEQUENCE [LARGE SCALE GENOMIC DNA]</scope>
    <source>
        <strain evidence="1 2">R-52487</strain>
    </source>
</reference>
<dbReference type="Pfam" id="PF22764">
    <property type="entry name" value="E217_Gp32"/>
    <property type="match status" value="1"/>
</dbReference>
<organism evidence="1 2">
    <name type="scientific">Bombella intestini</name>
    <dbReference type="NCBI Taxonomy" id="1539051"/>
    <lineage>
        <taxon>Bacteria</taxon>
        <taxon>Pseudomonadati</taxon>
        <taxon>Pseudomonadota</taxon>
        <taxon>Alphaproteobacteria</taxon>
        <taxon>Acetobacterales</taxon>
        <taxon>Acetobacteraceae</taxon>
        <taxon>Bombella</taxon>
    </lineage>
</organism>
<comment type="caution">
    <text evidence="1">The sequence shown here is derived from an EMBL/GenBank/DDBJ whole genome shotgun (WGS) entry which is preliminary data.</text>
</comment>
<gene>
    <name evidence="1" type="ORF">AL01_05405</name>
</gene>
<proteinExistence type="predicted"/>
<name>A0A1S8GPB6_9PROT</name>
<accession>A0A1S8GPB6</accession>
<dbReference type="OrthoDB" id="7506990at2"/>
<evidence type="ECO:0000313" key="2">
    <source>
        <dbReference type="Proteomes" id="UP000200980"/>
    </source>
</evidence>
<keyword evidence="2" id="KW-1185">Reference proteome</keyword>
<dbReference type="RefSeq" id="WP_077396419.1">
    <property type="nucleotide sequence ID" value="NZ_JATM01000003.1"/>
</dbReference>
<dbReference type="STRING" id="1539051.AL01_05405"/>
<evidence type="ECO:0008006" key="3">
    <source>
        <dbReference type="Google" id="ProtNLM"/>
    </source>
</evidence>
<dbReference type="InterPro" id="IPR054440">
    <property type="entry name" value="Gp32-like"/>
</dbReference>
<evidence type="ECO:0000313" key="1">
    <source>
        <dbReference type="EMBL" id="OOL18249.1"/>
    </source>
</evidence>